<dbReference type="PANTHER" id="PTHR43128">
    <property type="entry name" value="L-2-HYDROXYCARBOXYLATE DEHYDROGENASE (NAD(P)(+))"/>
    <property type="match status" value="1"/>
</dbReference>
<dbReference type="InterPro" id="IPR001236">
    <property type="entry name" value="Lactate/malate_DH_N"/>
</dbReference>
<gene>
    <name evidence="2" type="ORF">SAMN05216508_11327</name>
</gene>
<dbReference type="GO" id="GO:0004459">
    <property type="term" value="F:L-lactate dehydrogenase (NAD+) activity"/>
    <property type="evidence" value="ECO:0007669"/>
    <property type="project" value="TreeGrafter"/>
</dbReference>
<evidence type="ECO:0000313" key="3">
    <source>
        <dbReference type="Proteomes" id="UP000198817"/>
    </source>
</evidence>
<feature type="domain" description="Lactate/malate dehydrogenase N-terminal" evidence="1">
    <location>
        <begin position="43"/>
        <end position="192"/>
    </location>
</feature>
<dbReference type="PANTHER" id="PTHR43128:SF16">
    <property type="entry name" value="L-LACTATE DEHYDROGENASE"/>
    <property type="match status" value="1"/>
</dbReference>
<keyword evidence="3" id="KW-1185">Reference proteome</keyword>
<reference evidence="2 3" key="1">
    <citation type="submission" date="2016-10" db="EMBL/GenBank/DDBJ databases">
        <authorList>
            <person name="de Groot N.N."/>
        </authorList>
    </citation>
    <scope>NUCLEOTIDE SEQUENCE [LARGE SCALE GENOMIC DNA]</scope>
    <source>
        <strain evidence="2 3">KHGC13</strain>
    </source>
</reference>
<sequence length="342" mass="37720">MQEEEYQWIPVEDGRRVSSLPAEIGLRRRIALTRDPLPGDRCRVNIVALGDVGRTLLMGLRLLGGDVIDSIGICDLNRNNLERLEMEINQIRYPFPGEKGEAGALPPVDIVDEEDVFDCDVFLFCASKGVPEVGASGDVRMAQLAANRGIISHYGQLAKKAGYTGLVCIISDPVDPLAAAFRRTSGLMPDQIRGYGLGVMNARACYYAERDPRYASYLTEGRAFGPHGRDLVIANSIIAYDDRLSRELTDLTVGANLRVRELGYKPYIAPAFSSAALSVLLTLRGEWHYSSVWLGDRDRGAYFGLKNRLTPEGTEFEDPELSPLLYARLAGAYRGLCALDKE</sequence>
<dbReference type="Pfam" id="PF00056">
    <property type="entry name" value="Ldh_1_N"/>
    <property type="match status" value="1"/>
</dbReference>
<dbReference type="Gene3D" id="3.40.50.720">
    <property type="entry name" value="NAD(P)-binding Rossmann-like Domain"/>
    <property type="match status" value="1"/>
</dbReference>
<proteinExistence type="predicted"/>
<protein>
    <submittedName>
        <fullName evidence="2">Malate/lactate dehydrogenase</fullName>
    </submittedName>
</protein>
<accession>A0A1I7H826</accession>
<evidence type="ECO:0000259" key="1">
    <source>
        <dbReference type="Pfam" id="PF00056"/>
    </source>
</evidence>
<dbReference type="STRING" id="155865.SAMN05216515_11427"/>
<dbReference type="EMBL" id="FPBT01000013">
    <property type="protein sequence ID" value="SFU56834.1"/>
    <property type="molecule type" value="Genomic_DNA"/>
</dbReference>
<dbReference type="GO" id="GO:0006089">
    <property type="term" value="P:lactate metabolic process"/>
    <property type="evidence" value="ECO:0007669"/>
    <property type="project" value="TreeGrafter"/>
</dbReference>
<dbReference type="Proteomes" id="UP000198817">
    <property type="component" value="Unassembled WGS sequence"/>
</dbReference>
<dbReference type="OrthoDB" id="1704578at2"/>
<organism evidence="2 3">
    <name type="scientific">Eubacterium pyruvativorans</name>
    <dbReference type="NCBI Taxonomy" id="155865"/>
    <lineage>
        <taxon>Bacteria</taxon>
        <taxon>Bacillati</taxon>
        <taxon>Bacillota</taxon>
        <taxon>Clostridia</taxon>
        <taxon>Eubacteriales</taxon>
        <taxon>Eubacteriaceae</taxon>
        <taxon>Eubacterium</taxon>
    </lineage>
</organism>
<dbReference type="AlphaFoldDB" id="A0A1I7H826"/>
<evidence type="ECO:0000313" key="2">
    <source>
        <dbReference type="EMBL" id="SFU56834.1"/>
    </source>
</evidence>
<dbReference type="InterPro" id="IPR036291">
    <property type="entry name" value="NAD(P)-bd_dom_sf"/>
</dbReference>
<dbReference type="RefSeq" id="WP_090471298.1">
    <property type="nucleotide sequence ID" value="NZ_FOWF01000014.1"/>
</dbReference>
<name>A0A1I7H826_9FIRM</name>
<dbReference type="SUPFAM" id="SSF51735">
    <property type="entry name" value="NAD(P)-binding Rossmann-fold domains"/>
    <property type="match status" value="1"/>
</dbReference>